<name>A0A4R4K6Y6_9GAMM</name>
<proteinExistence type="predicted"/>
<gene>
    <name evidence="3" type="ORF">C5467_01615</name>
</gene>
<sequence>MSDINDKKIAFIKSDIDRRLESINQQLESIEKRFDRLEDKSDRLHWLIIVAAMLALFFNKIA</sequence>
<evidence type="ECO:0000313" key="4">
    <source>
        <dbReference type="Proteomes" id="UP000295598"/>
    </source>
</evidence>
<keyword evidence="1" id="KW-0175">Coiled coil</keyword>
<keyword evidence="2" id="KW-0472">Membrane</keyword>
<keyword evidence="2" id="KW-0812">Transmembrane</keyword>
<evidence type="ECO:0000256" key="1">
    <source>
        <dbReference type="SAM" id="Coils"/>
    </source>
</evidence>
<feature type="transmembrane region" description="Helical" evidence="2">
    <location>
        <begin position="44"/>
        <end position="61"/>
    </location>
</feature>
<keyword evidence="2" id="KW-1133">Transmembrane helix</keyword>
<dbReference type="EMBL" id="PUJY01000001">
    <property type="protein sequence ID" value="TDB63258.1"/>
    <property type="molecule type" value="Genomic_DNA"/>
</dbReference>
<evidence type="ECO:0000313" key="3">
    <source>
        <dbReference type="EMBL" id="TDB63258.1"/>
    </source>
</evidence>
<organism evidence="3 4">
    <name type="scientific">Photorhabdus khanii subsp. guanajuatensis</name>
    <dbReference type="NCBI Taxonomy" id="2100166"/>
    <lineage>
        <taxon>Bacteria</taxon>
        <taxon>Pseudomonadati</taxon>
        <taxon>Pseudomonadota</taxon>
        <taxon>Gammaproteobacteria</taxon>
        <taxon>Enterobacterales</taxon>
        <taxon>Morganellaceae</taxon>
        <taxon>Photorhabdus</taxon>
    </lineage>
</organism>
<dbReference type="RefSeq" id="WP_132351881.1">
    <property type="nucleotide sequence ID" value="NZ_CAWOJO010000001.1"/>
</dbReference>
<dbReference type="AlphaFoldDB" id="A0A4R4K6Y6"/>
<comment type="caution">
    <text evidence="3">The sequence shown here is derived from an EMBL/GenBank/DDBJ whole genome shotgun (WGS) entry which is preliminary data.</text>
</comment>
<accession>A0A4R4K6Y6</accession>
<reference evidence="3 4" key="1">
    <citation type="journal article" date="2019" name="Int. J. Syst. Evol. Microbiol.">
        <title>Photorhabdus khanii subsp. guanajuatensis subsp. nov., isolated from Heterorhabditis atacamensis, and Photorhabdus luminescens subsp. mexicana subsp. nov., isolated from Heterorhabditis mexicana entomopathogenic nematodes.</title>
        <authorList>
            <person name="Machado R.A.R."/>
            <person name="Bruno P."/>
            <person name="Arce C.C.M."/>
            <person name="Liechti N."/>
            <person name="Kohler A."/>
            <person name="Bernal J."/>
            <person name="Bruggmann R."/>
            <person name="Turlings T.C.J."/>
        </authorList>
    </citation>
    <scope>NUCLEOTIDE SEQUENCE [LARGE SCALE GENOMIC DNA]</scope>
    <source>
        <strain evidence="3 4">MEX20-17</strain>
    </source>
</reference>
<protein>
    <recommendedName>
        <fullName evidence="5">Hemolysin XhlA</fullName>
    </recommendedName>
</protein>
<dbReference type="Proteomes" id="UP000295598">
    <property type="component" value="Unassembled WGS sequence"/>
</dbReference>
<dbReference type="Gene3D" id="3.90.20.10">
    <property type="match status" value="1"/>
</dbReference>
<evidence type="ECO:0000256" key="2">
    <source>
        <dbReference type="SAM" id="Phobius"/>
    </source>
</evidence>
<feature type="coiled-coil region" evidence="1">
    <location>
        <begin position="13"/>
        <end position="40"/>
    </location>
</feature>
<evidence type="ECO:0008006" key="5">
    <source>
        <dbReference type="Google" id="ProtNLM"/>
    </source>
</evidence>